<feature type="compositionally biased region" description="Low complexity" evidence="1">
    <location>
        <begin position="423"/>
        <end position="436"/>
    </location>
</feature>
<evidence type="ECO:0000256" key="1">
    <source>
        <dbReference type="SAM" id="MobiDB-lite"/>
    </source>
</evidence>
<dbReference type="EMBL" id="KL198030">
    <property type="protein sequence ID" value="KDQ15953.1"/>
    <property type="molecule type" value="Genomic_DNA"/>
</dbReference>
<gene>
    <name evidence="3" type="ORF">BOTBODRAFT_186988</name>
</gene>
<dbReference type="HOGENOM" id="CLU_034816_0_0_1"/>
<proteinExistence type="predicted"/>
<keyword evidence="2" id="KW-0472">Membrane</keyword>
<organism evidence="3 4">
    <name type="scientific">Botryobasidium botryosum (strain FD-172 SS1)</name>
    <dbReference type="NCBI Taxonomy" id="930990"/>
    <lineage>
        <taxon>Eukaryota</taxon>
        <taxon>Fungi</taxon>
        <taxon>Dikarya</taxon>
        <taxon>Basidiomycota</taxon>
        <taxon>Agaricomycotina</taxon>
        <taxon>Agaricomycetes</taxon>
        <taxon>Cantharellales</taxon>
        <taxon>Botryobasidiaceae</taxon>
        <taxon>Botryobasidium</taxon>
    </lineage>
</organism>
<accession>A0A067MJL0</accession>
<evidence type="ECO:0000313" key="3">
    <source>
        <dbReference type="EMBL" id="KDQ15953.1"/>
    </source>
</evidence>
<feature type="compositionally biased region" description="Low complexity" evidence="1">
    <location>
        <begin position="88"/>
        <end position="99"/>
    </location>
</feature>
<dbReference type="AlphaFoldDB" id="A0A067MJL0"/>
<protein>
    <recommendedName>
        <fullName evidence="5">CS domain-containing protein</fullName>
    </recommendedName>
</protein>
<dbReference type="Proteomes" id="UP000027195">
    <property type="component" value="Unassembled WGS sequence"/>
</dbReference>
<name>A0A067MJL0_BOTB1</name>
<dbReference type="InParanoid" id="A0A067MJL0"/>
<evidence type="ECO:0000313" key="4">
    <source>
        <dbReference type="Proteomes" id="UP000027195"/>
    </source>
</evidence>
<evidence type="ECO:0000256" key="2">
    <source>
        <dbReference type="SAM" id="Phobius"/>
    </source>
</evidence>
<feature type="region of interest" description="Disordered" evidence="1">
    <location>
        <begin position="75"/>
        <end position="190"/>
    </location>
</feature>
<feature type="transmembrane region" description="Helical" evidence="2">
    <location>
        <begin position="463"/>
        <end position="486"/>
    </location>
</feature>
<dbReference type="OrthoDB" id="266138at2759"/>
<reference evidence="4" key="1">
    <citation type="journal article" date="2014" name="Proc. Natl. Acad. Sci. U.S.A.">
        <title>Extensive sampling of basidiomycete genomes demonstrates inadequacy of the white-rot/brown-rot paradigm for wood decay fungi.</title>
        <authorList>
            <person name="Riley R."/>
            <person name="Salamov A.A."/>
            <person name="Brown D.W."/>
            <person name="Nagy L.G."/>
            <person name="Floudas D."/>
            <person name="Held B.W."/>
            <person name="Levasseur A."/>
            <person name="Lombard V."/>
            <person name="Morin E."/>
            <person name="Otillar R."/>
            <person name="Lindquist E.A."/>
            <person name="Sun H."/>
            <person name="LaButti K.M."/>
            <person name="Schmutz J."/>
            <person name="Jabbour D."/>
            <person name="Luo H."/>
            <person name="Baker S.E."/>
            <person name="Pisabarro A.G."/>
            <person name="Walton J.D."/>
            <person name="Blanchette R.A."/>
            <person name="Henrissat B."/>
            <person name="Martin F."/>
            <person name="Cullen D."/>
            <person name="Hibbett D.S."/>
            <person name="Grigoriev I.V."/>
        </authorList>
    </citation>
    <scope>NUCLEOTIDE SEQUENCE [LARGE SCALE GENOMIC DNA]</scope>
    <source>
        <strain evidence="4">FD-172 SS1</strain>
    </source>
</reference>
<dbReference type="Gene3D" id="2.60.40.790">
    <property type="match status" value="1"/>
</dbReference>
<keyword evidence="2" id="KW-1133">Transmembrane helix</keyword>
<feature type="region of interest" description="Disordered" evidence="1">
    <location>
        <begin position="421"/>
        <end position="453"/>
    </location>
</feature>
<keyword evidence="2" id="KW-0812">Transmembrane</keyword>
<dbReference type="SUPFAM" id="SSF49764">
    <property type="entry name" value="HSP20-like chaperones"/>
    <property type="match status" value="1"/>
</dbReference>
<feature type="compositionally biased region" description="Low complexity" evidence="1">
    <location>
        <begin position="173"/>
        <end position="190"/>
    </location>
</feature>
<dbReference type="InterPro" id="IPR008978">
    <property type="entry name" value="HSP20-like_chaperone"/>
</dbReference>
<keyword evidence="4" id="KW-1185">Reference proteome</keyword>
<sequence length="494" mass="52792">MSSDDHLQRLQGYSWHQSHDQATVLALIPQSALDEDITVIIKNRTLVVLVAEGLAVIKGTLYGEVLHTSSWLLEPPHLTSTRPHRGRTTSSTSSTSSFTLLSDPEIESTSPSATHARTPDIDENGVGFLSPAFSSPSSVDGDSSSSGSRRRPLPLPSLSSPSSPHFGPRFEPSLSSSASSASASHSSSPYTSRSRLLTIYLEKADPAIWPSLIVGPAPPQYLAALSTTTLSPFSIEEDAGQEAAKYNMDPTSLSLVGADLLVLYHDRDQAFEYLIRAWHQARIPLATMKLVSAYIPLESTPLSVPSLVPQRGTAEFYARCIGGPAAVAQLFLEAGLLYLEGTAPSLLLSSSGVSSLRTQGPFLLAHGGEDLARDAGMAQLYFDRARLFDPDVVIPIAVDSERHELQIPLLDVFGSAMADTTISSSPKSSVPASLSSSRRRRKKENRLSGSEHPLSSERTAWHLFLPGLVGASTALVAVGVVSVHLARAPRLTCA</sequence>
<evidence type="ECO:0008006" key="5">
    <source>
        <dbReference type="Google" id="ProtNLM"/>
    </source>
</evidence>
<feature type="compositionally biased region" description="Low complexity" evidence="1">
    <location>
        <begin position="134"/>
        <end position="147"/>
    </location>
</feature>
<dbReference type="STRING" id="930990.A0A067MJL0"/>